<dbReference type="AlphaFoldDB" id="A2FNH1"/>
<dbReference type="OrthoDB" id="10608730at2759"/>
<dbReference type="EMBL" id="DS113906">
    <property type="protein sequence ID" value="EAX93545.1"/>
    <property type="molecule type" value="Genomic_DNA"/>
</dbReference>
<feature type="compositionally biased region" description="Basic and acidic residues" evidence="1">
    <location>
        <begin position="124"/>
        <end position="141"/>
    </location>
</feature>
<protein>
    <submittedName>
        <fullName evidence="2">Uncharacterized protein</fullName>
    </submittedName>
</protein>
<dbReference type="InParanoid" id="A2FNH1"/>
<reference evidence="2" key="1">
    <citation type="submission" date="2006-10" db="EMBL/GenBank/DDBJ databases">
        <authorList>
            <person name="Amadeo P."/>
            <person name="Zhao Q."/>
            <person name="Wortman J."/>
            <person name="Fraser-Liggett C."/>
            <person name="Carlton J."/>
        </authorList>
    </citation>
    <scope>NUCLEOTIDE SEQUENCE</scope>
    <source>
        <strain evidence="2">G3</strain>
    </source>
</reference>
<feature type="region of interest" description="Disordered" evidence="1">
    <location>
        <begin position="118"/>
        <end position="142"/>
    </location>
</feature>
<sequence length="153" mass="17987">MDNDTVNDIVKSRRLRKTKLTSEQNRRDHEMILERIKKNGVKMDFVSAYIDKIFGMHVTISPLLEFALHISHQFGLKVDRLAKRNRNALLCWFSENWETVFPHLHQIKPDKPFIYEGTSSHVSSPEKKSENNEKHVTKTDIDPSNLSHLLNWH</sequence>
<dbReference type="VEuPathDB" id="TrichDB:TVAG_203360"/>
<keyword evidence="3" id="KW-1185">Reference proteome</keyword>
<gene>
    <name evidence="2" type="ORF">TVAG_203360</name>
</gene>
<dbReference type="KEGG" id="tva:4751265"/>
<dbReference type="RefSeq" id="XP_001306475.1">
    <property type="nucleotide sequence ID" value="XM_001306474.1"/>
</dbReference>
<accession>A2FNH1</accession>
<proteinExistence type="predicted"/>
<organism evidence="2 3">
    <name type="scientific">Trichomonas vaginalis (strain ATCC PRA-98 / G3)</name>
    <dbReference type="NCBI Taxonomy" id="412133"/>
    <lineage>
        <taxon>Eukaryota</taxon>
        <taxon>Metamonada</taxon>
        <taxon>Parabasalia</taxon>
        <taxon>Trichomonadida</taxon>
        <taxon>Trichomonadidae</taxon>
        <taxon>Trichomonas</taxon>
    </lineage>
</organism>
<dbReference type="VEuPathDB" id="TrichDB:TVAGG3_0619360"/>
<evidence type="ECO:0000313" key="2">
    <source>
        <dbReference type="EMBL" id="EAX93545.1"/>
    </source>
</evidence>
<name>A2FNH1_TRIV3</name>
<dbReference type="Proteomes" id="UP000001542">
    <property type="component" value="Unassembled WGS sequence"/>
</dbReference>
<evidence type="ECO:0000256" key="1">
    <source>
        <dbReference type="SAM" id="MobiDB-lite"/>
    </source>
</evidence>
<evidence type="ECO:0000313" key="3">
    <source>
        <dbReference type="Proteomes" id="UP000001542"/>
    </source>
</evidence>
<reference evidence="2" key="2">
    <citation type="journal article" date="2007" name="Science">
        <title>Draft genome sequence of the sexually transmitted pathogen Trichomonas vaginalis.</title>
        <authorList>
            <person name="Carlton J.M."/>
            <person name="Hirt R.P."/>
            <person name="Silva J.C."/>
            <person name="Delcher A.L."/>
            <person name="Schatz M."/>
            <person name="Zhao Q."/>
            <person name="Wortman J.R."/>
            <person name="Bidwell S.L."/>
            <person name="Alsmark U.C.M."/>
            <person name="Besteiro S."/>
            <person name="Sicheritz-Ponten T."/>
            <person name="Noel C.J."/>
            <person name="Dacks J.B."/>
            <person name="Foster P.G."/>
            <person name="Simillion C."/>
            <person name="Van de Peer Y."/>
            <person name="Miranda-Saavedra D."/>
            <person name="Barton G.J."/>
            <person name="Westrop G.D."/>
            <person name="Mueller S."/>
            <person name="Dessi D."/>
            <person name="Fiori P.L."/>
            <person name="Ren Q."/>
            <person name="Paulsen I."/>
            <person name="Zhang H."/>
            <person name="Bastida-Corcuera F.D."/>
            <person name="Simoes-Barbosa A."/>
            <person name="Brown M.T."/>
            <person name="Hayes R.D."/>
            <person name="Mukherjee M."/>
            <person name="Okumura C.Y."/>
            <person name="Schneider R."/>
            <person name="Smith A.J."/>
            <person name="Vanacova S."/>
            <person name="Villalvazo M."/>
            <person name="Haas B.J."/>
            <person name="Pertea M."/>
            <person name="Feldblyum T.V."/>
            <person name="Utterback T.R."/>
            <person name="Shu C.L."/>
            <person name="Osoegawa K."/>
            <person name="de Jong P.J."/>
            <person name="Hrdy I."/>
            <person name="Horvathova L."/>
            <person name="Zubacova Z."/>
            <person name="Dolezal P."/>
            <person name="Malik S.B."/>
            <person name="Logsdon J.M. Jr."/>
            <person name="Henze K."/>
            <person name="Gupta A."/>
            <person name="Wang C.C."/>
            <person name="Dunne R.L."/>
            <person name="Upcroft J.A."/>
            <person name="Upcroft P."/>
            <person name="White O."/>
            <person name="Salzberg S.L."/>
            <person name="Tang P."/>
            <person name="Chiu C.-H."/>
            <person name="Lee Y.-S."/>
            <person name="Embley T.M."/>
            <person name="Coombs G.H."/>
            <person name="Mottram J.C."/>
            <person name="Tachezy J."/>
            <person name="Fraser-Liggett C.M."/>
            <person name="Johnson P.J."/>
        </authorList>
    </citation>
    <scope>NUCLEOTIDE SEQUENCE [LARGE SCALE GENOMIC DNA]</scope>
    <source>
        <strain evidence="2">G3</strain>
    </source>
</reference>